<dbReference type="Proteomes" id="UP001515943">
    <property type="component" value="Unassembled WGS sequence"/>
</dbReference>
<evidence type="ECO:0000313" key="2">
    <source>
        <dbReference type="EMBL" id="NKE58099.1"/>
    </source>
</evidence>
<comment type="caution">
    <text evidence="2">The sequence shown here is derived from an EMBL/GenBank/DDBJ whole genome shotgun (WGS) entry which is preliminary data.</text>
</comment>
<accession>A0ABX1FH65</accession>
<sequence>MQRLPDLEPVDARSVRTIVVTCGLAGRRRGRAPVDADVDAWLPARTRLVEELVAATAEVPEVSQAEGQVPGRTMSAPSPGTL</sequence>
<dbReference type="EMBL" id="VSRL01000045">
    <property type="protein sequence ID" value="NKE58099.1"/>
    <property type="molecule type" value="Genomic_DNA"/>
</dbReference>
<name>A0ABX1FH65_9PSEU</name>
<reference evidence="2 3" key="1">
    <citation type="submission" date="2019-08" db="EMBL/GenBank/DDBJ databases">
        <title>Lentzea from Indian Himalayas.</title>
        <authorList>
            <person name="Mandal S."/>
            <person name="Mallick Gupta A."/>
            <person name="Maiti P.K."/>
            <person name="Sarkar J."/>
            <person name="Mandal S."/>
        </authorList>
    </citation>
    <scope>NUCLEOTIDE SEQUENCE [LARGE SCALE GENOMIC DNA]</scope>
    <source>
        <strain evidence="2 3">PSKA42</strain>
    </source>
</reference>
<organism evidence="2 3">
    <name type="scientific">Lentzea indica</name>
    <dbReference type="NCBI Taxonomy" id="2604800"/>
    <lineage>
        <taxon>Bacteria</taxon>
        <taxon>Bacillati</taxon>
        <taxon>Actinomycetota</taxon>
        <taxon>Actinomycetes</taxon>
        <taxon>Pseudonocardiales</taxon>
        <taxon>Pseudonocardiaceae</taxon>
        <taxon>Lentzea</taxon>
    </lineage>
</organism>
<gene>
    <name evidence="2" type="ORF">FXN61_15180</name>
</gene>
<protein>
    <submittedName>
        <fullName evidence="2">Uncharacterized protein</fullName>
    </submittedName>
</protein>
<feature type="region of interest" description="Disordered" evidence="1">
    <location>
        <begin position="60"/>
        <end position="82"/>
    </location>
</feature>
<dbReference type="RefSeq" id="WP_167974478.1">
    <property type="nucleotide sequence ID" value="NZ_VSRL01000045.1"/>
</dbReference>
<evidence type="ECO:0000313" key="3">
    <source>
        <dbReference type="Proteomes" id="UP001515943"/>
    </source>
</evidence>
<evidence type="ECO:0000256" key="1">
    <source>
        <dbReference type="SAM" id="MobiDB-lite"/>
    </source>
</evidence>
<proteinExistence type="predicted"/>
<keyword evidence="3" id="KW-1185">Reference proteome</keyword>